<protein>
    <recommendedName>
        <fullName evidence="3">RING-type E3 ubiquitin transferase</fullName>
        <ecNumber evidence="3">2.3.2.27</ecNumber>
    </recommendedName>
</protein>
<dbReference type="InterPro" id="IPR013083">
    <property type="entry name" value="Znf_RING/FYVE/PHD"/>
</dbReference>
<feature type="domain" description="RING-type" evidence="16">
    <location>
        <begin position="144"/>
        <end position="183"/>
    </location>
</feature>
<dbReference type="GO" id="GO:0061630">
    <property type="term" value="F:ubiquitin protein ligase activity"/>
    <property type="evidence" value="ECO:0000318"/>
    <property type="project" value="GO_Central"/>
</dbReference>
<dbReference type="PROSITE" id="PS00518">
    <property type="entry name" value="ZF_RING_1"/>
    <property type="match status" value="1"/>
</dbReference>
<keyword evidence="11 13" id="KW-0539">Nucleus</keyword>
<dbReference type="InterPro" id="IPR017907">
    <property type="entry name" value="Znf_RING_CS"/>
</dbReference>
<comment type="catalytic activity">
    <reaction evidence="1">
        <text>S-ubiquitinyl-[E2 ubiquitin-conjugating enzyme]-L-cysteine + [acceptor protein]-L-lysine = [E2 ubiquitin-conjugating enzyme]-L-cysteine + N(6)-ubiquitinyl-[acceptor protein]-L-lysine.</text>
        <dbReference type="EC" id="2.3.2.27"/>
    </reaction>
</comment>
<sequence>MANTNSVSHAQQLPCDGDGNCMLCKKKPSEGEKLVCNTCVTPWHVECLVLKPKTMASTAQWECPDCSPTAEDAVVSAAVVVTGAAGELVAKIRAIEADKTLSEPEKAKKRQQLLSGTGSGAKEDEVKAKDDNEILQILGDNIKCSFCMQLPDRPVTTPCGHNFCLKCFEKWVGQGKKTCAKCREKIPDLMAKQPRINSSLVFAIRMARTSKPTVIAVPRQFQRVLNEDLPDKAFTTERAKKAGIANAKSGRIFVTIPHDHLGPITPEYDPSRNVGVVVGDCWADRMSCRQWGAHFPHVSGIAGQAKFGAQSVVLSGGYEDDEDHGEWFLYTGSGGRDLSGNKRTSKEQTHDQKFTAGNEALRTSCRYGYPIRVIRSFKEKRSNYAPETGVRYDGIYRIEKCWTKLGTTTEKNVKKESPHLVCRYLFVRCDDSPAPWTSDDHGDRPRPLPDVPELKKAKHLTVRKESPHWDFDVEEGCWKWKKPPPTSKFFKEKKTGGSARSKKSSQAKILKEFSCLLCRKVLTLPITTPCAHNFCKSCLDGAFEGQKFLRERKAGGRSLRTQKTVMQCPSCTTDISEFLQNAQVNRELVGVIDSLMRKFEEEKAGSEESSGDLEEDEILGEDPDISTSDIEEDEIVSAEKETDTVIEEPQGEKGDLDESGCENPDEVMAEPAAAKKRGRPKKSNVANGAAVKPQGEKGNLDESASDEIDSAEKETDTVIEEPQGEKGDLDESGCENPDEVMAESTAAKKRGRPKKSNVVNGAAVKPQGENGNLDEGASENPDDVKAESTPAKKRGRPKKSNAANGAAVTPVSAVRTRGSKSRKVGDDGNGSPSSPLQLK</sequence>
<keyword evidence="4" id="KW-0808">Transferase</keyword>
<evidence type="ECO:0000256" key="3">
    <source>
        <dbReference type="ARBA" id="ARBA00012483"/>
    </source>
</evidence>
<dbReference type="InterPro" id="IPR019786">
    <property type="entry name" value="Zinc_finger_PHD-type_CS"/>
</dbReference>
<dbReference type="EC" id="2.3.2.27" evidence="3"/>
<evidence type="ECO:0000256" key="11">
    <source>
        <dbReference type="ARBA" id="ARBA00023242"/>
    </source>
</evidence>
<keyword evidence="8" id="KW-0862">Zinc</keyword>
<dbReference type="GO" id="GO:0044027">
    <property type="term" value="P:negative regulation of gene expression via chromosomal CpG island methylation"/>
    <property type="evidence" value="ECO:0000318"/>
    <property type="project" value="GO_Central"/>
</dbReference>
<dbReference type="PROSITE" id="PS50016">
    <property type="entry name" value="ZF_PHD_2"/>
    <property type="match status" value="1"/>
</dbReference>
<comment type="pathway">
    <text evidence="2">Protein modification; protein ubiquitination.</text>
</comment>
<dbReference type="PROSITE" id="PS01359">
    <property type="entry name" value="ZF_PHD_1"/>
    <property type="match status" value="1"/>
</dbReference>
<dbReference type="RefSeq" id="XP_021844748.1">
    <property type="nucleotide sequence ID" value="XM_021989056.2"/>
</dbReference>
<dbReference type="SUPFAM" id="SSF57903">
    <property type="entry name" value="FYVE/PHD zinc finger"/>
    <property type="match status" value="1"/>
</dbReference>
<dbReference type="InterPro" id="IPR017956">
    <property type="entry name" value="AT_hook_DNA-bd_motif"/>
</dbReference>
<evidence type="ECO:0000256" key="2">
    <source>
        <dbReference type="ARBA" id="ARBA00004906"/>
    </source>
</evidence>
<dbReference type="SMART" id="SM00249">
    <property type="entry name" value="PHD"/>
    <property type="match status" value="1"/>
</dbReference>
<evidence type="ECO:0000256" key="10">
    <source>
        <dbReference type="ARBA" id="ARBA00023125"/>
    </source>
</evidence>
<keyword evidence="5" id="KW-0479">Metal-binding</keyword>
<feature type="compositionally biased region" description="Polar residues" evidence="14">
    <location>
        <begin position="830"/>
        <end position="839"/>
    </location>
</feature>
<dbReference type="CDD" id="cd23138">
    <property type="entry name" value="RING-HC_ORTHRUS_rpt1"/>
    <property type="match status" value="1"/>
</dbReference>
<gene>
    <name evidence="19" type="primary">LOC110784608</name>
</gene>
<dbReference type="InterPro" id="IPR001841">
    <property type="entry name" value="Znf_RING"/>
</dbReference>
<dbReference type="InterPro" id="IPR018957">
    <property type="entry name" value="Znf_C3HC4_RING-type"/>
</dbReference>
<dbReference type="Proteomes" id="UP000813463">
    <property type="component" value="Chromosome 5"/>
</dbReference>
<evidence type="ECO:0000256" key="5">
    <source>
        <dbReference type="ARBA" id="ARBA00022723"/>
    </source>
</evidence>
<evidence type="ECO:0000256" key="12">
    <source>
        <dbReference type="PROSITE-ProRule" id="PRU00175"/>
    </source>
</evidence>
<feature type="domain" description="YDG" evidence="17">
    <location>
        <begin position="271"/>
        <end position="428"/>
    </location>
</feature>
<dbReference type="PROSITE" id="PS50089">
    <property type="entry name" value="ZF_RING_2"/>
    <property type="match status" value="2"/>
</dbReference>
<dbReference type="InterPro" id="IPR027370">
    <property type="entry name" value="Znf-RING_euk"/>
</dbReference>
<keyword evidence="7" id="KW-0833">Ubl conjugation pathway</keyword>
<proteinExistence type="predicted"/>
<feature type="domain" description="RING-type" evidence="16">
    <location>
        <begin position="515"/>
        <end position="572"/>
    </location>
</feature>
<organism evidence="18 19">
    <name type="scientific">Spinacia oleracea</name>
    <name type="common">Spinach</name>
    <dbReference type="NCBI Taxonomy" id="3562"/>
    <lineage>
        <taxon>Eukaryota</taxon>
        <taxon>Viridiplantae</taxon>
        <taxon>Streptophyta</taxon>
        <taxon>Embryophyta</taxon>
        <taxon>Tracheophyta</taxon>
        <taxon>Spermatophyta</taxon>
        <taxon>Magnoliopsida</taxon>
        <taxon>eudicotyledons</taxon>
        <taxon>Gunneridae</taxon>
        <taxon>Pentapetalae</taxon>
        <taxon>Caryophyllales</taxon>
        <taxon>Chenopodiaceae</taxon>
        <taxon>Chenopodioideae</taxon>
        <taxon>Anserineae</taxon>
        <taxon>Spinacia</taxon>
    </lineage>
</organism>
<dbReference type="AlphaFoldDB" id="A0A9R0JSA3"/>
<dbReference type="SUPFAM" id="SSF88697">
    <property type="entry name" value="PUA domain-like"/>
    <property type="match status" value="1"/>
</dbReference>
<dbReference type="Pfam" id="PF02178">
    <property type="entry name" value="AT_hook"/>
    <property type="match status" value="3"/>
</dbReference>
<evidence type="ECO:0000256" key="4">
    <source>
        <dbReference type="ARBA" id="ARBA00022679"/>
    </source>
</evidence>
<dbReference type="InterPro" id="IPR001965">
    <property type="entry name" value="Znf_PHD"/>
</dbReference>
<dbReference type="InterPro" id="IPR045134">
    <property type="entry name" value="UHRF1/2-like"/>
</dbReference>
<dbReference type="SMART" id="SM00184">
    <property type="entry name" value="RING"/>
    <property type="match status" value="3"/>
</dbReference>
<dbReference type="FunFam" id="3.30.40.10:FF:000472">
    <property type="entry name" value="E3 ubiquitin-protein ligase ORTHRUS 2"/>
    <property type="match status" value="1"/>
</dbReference>
<dbReference type="KEGG" id="soe:110784608"/>
<dbReference type="GO" id="GO:0003677">
    <property type="term" value="F:DNA binding"/>
    <property type="evidence" value="ECO:0007669"/>
    <property type="project" value="UniProtKB-KW"/>
</dbReference>
<evidence type="ECO:0000256" key="7">
    <source>
        <dbReference type="ARBA" id="ARBA00022786"/>
    </source>
</evidence>
<reference evidence="18" key="1">
    <citation type="journal article" date="2021" name="Nat. Commun.">
        <title>Genomic analyses provide insights into spinach domestication and the genetic basis of agronomic traits.</title>
        <authorList>
            <person name="Cai X."/>
            <person name="Sun X."/>
            <person name="Xu C."/>
            <person name="Sun H."/>
            <person name="Wang X."/>
            <person name="Ge C."/>
            <person name="Zhang Z."/>
            <person name="Wang Q."/>
            <person name="Fei Z."/>
            <person name="Jiao C."/>
            <person name="Wang Q."/>
        </authorList>
    </citation>
    <scope>NUCLEOTIDE SEQUENCE [LARGE SCALE GENOMIC DNA]</scope>
    <source>
        <strain evidence="18">cv. Varoflay</strain>
    </source>
</reference>
<dbReference type="Pfam" id="PF00097">
    <property type="entry name" value="zf-C3HC4"/>
    <property type="match status" value="1"/>
</dbReference>
<evidence type="ECO:0000256" key="6">
    <source>
        <dbReference type="ARBA" id="ARBA00022771"/>
    </source>
</evidence>
<dbReference type="InterPro" id="IPR047498">
    <property type="entry name" value="RING-HC_ORTHRUS_rpt1"/>
</dbReference>
<evidence type="ECO:0000259" key="15">
    <source>
        <dbReference type="PROSITE" id="PS50016"/>
    </source>
</evidence>
<dbReference type="InterPro" id="IPR011011">
    <property type="entry name" value="Znf_FYVE_PHD"/>
</dbReference>
<evidence type="ECO:0000256" key="13">
    <source>
        <dbReference type="PROSITE-ProRule" id="PRU00358"/>
    </source>
</evidence>
<evidence type="ECO:0000256" key="1">
    <source>
        <dbReference type="ARBA" id="ARBA00000900"/>
    </source>
</evidence>
<dbReference type="GO" id="GO:0005634">
    <property type="term" value="C:nucleus"/>
    <property type="evidence" value="ECO:0007669"/>
    <property type="project" value="UniProtKB-SubCell"/>
</dbReference>
<dbReference type="Gene3D" id="2.30.280.10">
    <property type="entry name" value="SRA-YDG"/>
    <property type="match status" value="1"/>
</dbReference>
<keyword evidence="18" id="KW-1185">Reference proteome</keyword>
<keyword evidence="9" id="KW-0156">Chromatin regulator</keyword>
<comment type="subcellular location">
    <subcellularLocation>
        <location evidence="13">Nucleus</location>
    </subcellularLocation>
</comment>
<evidence type="ECO:0000256" key="9">
    <source>
        <dbReference type="ARBA" id="ARBA00022853"/>
    </source>
</evidence>
<feature type="region of interest" description="Disordered" evidence="14">
    <location>
        <begin position="102"/>
        <end position="125"/>
    </location>
</feature>
<feature type="region of interest" description="Disordered" evidence="14">
    <location>
        <begin position="601"/>
        <end position="839"/>
    </location>
</feature>
<evidence type="ECO:0000256" key="14">
    <source>
        <dbReference type="SAM" id="MobiDB-lite"/>
    </source>
</evidence>
<feature type="compositionally biased region" description="Acidic residues" evidence="14">
    <location>
        <begin position="657"/>
        <end position="668"/>
    </location>
</feature>
<dbReference type="GO" id="GO:0016567">
    <property type="term" value="P:protein ubiquitination"/>
    <property type="evidence" value="ECO:0000318"/>
    <property type="project" value="GO_Central"/>
</dbReference>
<dbReference type="SMART" id="SM00466">
    <property type="entry name" value="SRA"/>
    <property type="match status" value="1"/>
</dbReference>
<evidence type="ECO:0000313" key="19">
    <source>
        <dbReference type="RefSeq" id="XP_021844748.1"/>
    </source>
</evidence>
<dbReference type="PROSITE" id="PS51015">
    <property type="entry name" value="YDG"/>
    <property type="match status" value="1"/>
</dbReference>
<evidence type="ECO:0000259" key="16">
    <source>
        <dbReference type="PROSITE" id="PS50089"/>
    </source>
</evidence>
<dbReference type="Pfam" id="PF02182">
    <property type="entry name" value="SAD_SRA"/>
    <property type="match status" value="1"/>
</dbReference>
<dbReference type="GO" id="GO:0008270">
    <property type="term" value="F:zinc ion binding"/>
    <property type="evidence" value="ECO:0007669"/>
    <property type="project" value="UniProtKB-KW"/>
</dbReference>
<evidence type="ECO:0000259" key="17">
    <source>
        <dbReference type="PROSITE" id="PS51015"/>
    </source>
</evidence>
<keyword evidence="6 12" id="KW-0863">Zinc-finger</keyword>
<dbReference type="InterPro" id="IPR019787">
    <property type="entry name" value="Znf_PHD-finger"/>
</dbReference>
<name>A0A9R0JSA3_SPIOL</name>
<dbReference type="FunFam" id="2.30.280.10:FF:000002">
    <property type="entry name" value="E3 ubiquitin-protein ligase ORTHRUS 2"/>
    <property type="match status" value="1"/>
</dbReference>
<dbReference type="OrthoDB" id="2270193at2759"/>
<evidence type="ECO:0000313" key="18">
    <source>
        <dbReference type="Proteomes" id="UP000813463"/>
    </source>
</evidence>
<dbReference type="PANTHER" id="PTHR14140">
    <property type="entry name" value="E3 UBIQUITIN-PROTEIN LIGASE UHRF-RELATED"/>
    <property type="match status" value="1"/>
</dbReference>
<accession>A0A9R0JSA3</accession>
<dbReference type="SMART" id="SM00384">
    <property type="entry name" value="AT_hook"/>
    <property type="match status" value="3"/>
</dbReference>
<dbReference type="GeneID" id="110784608"/>
<dbReference type="Gene3D" id="3.30.40.10">
    <property type="entry name" value="Zinc/RING finger domain, C3HC4 (zinc finger)"/>
    <property type="match status" value="3"/>
</dbReference>
<feature type="domain" description="PHD-type" evidence="15">
    <location>
        <begin position="18"/>
        <end position="69"/>
    </location>
</feature>
<dbReference type="InterPro" id="IPR036987">
    <property type="entry name" value="SRA-YDG_sf"/>
</dbReference>
<dbReference type="InterPro" id="IPR003105">
    <property type="entry name" value="SRA_YDG"/>
</dbReference>
<dbReference type="PANTHER" id="PTHR14140:SF27">
    <property type="entry name" value="OS04G0289800 PROTEIN"/>
    <property type="match status" value="1"/>
</dbReference>
<dbReference type="PRINTS" id="PR00929">
    <property type="entry name" value="ATHOOK"/>
</dbReference>
<reference evidence="19" key="2">
    <citation type="submission" date="2025-08" db="UniProtKB">
        <authorList>
            <consortium name="RefSeq"/>
        </authorList>
    </citation>
    <scope>IDENTIFICATION</scope>
    <source>
        <tissue evidence="19">Leaf</tissue>
    </source>
</reference>
<keyword evidence="10" id="KW-0238">DNA-binding</keyword>
<dbReference type="Pfam" id="PF13445">
    <property type="entry name" value="zf-RING_UBOX"/>
    <property type="match status" value="1"/>
</dbReference>
<dbReference type="InterPro" id="IPR015947">
    <property type="entry name" value="PUA-like_sf"/>
</dbReference>
<feature type="compositionally biased region" description="Acidic residues" evidence="14">
    <location>
        <begin position="730"/>
        <end position="741"/>
    </location>
</feature>
<evidence type="ECO:0000256" key="8">
    <source>
        <dbReference type="ARBA" id="ARBA00022833"/>
    </source>
</evidence>
<dbReference type="SUPFAM" id="SSF57850">
    <property type="entry name" value="RING/U-box"/>
    <property type="match status" value="2"/>
</dbReference>
<feature type="compositionally biased region" description="Acidic residues" evidence="14">
    <location>
        <begin position="609"/>
        <end position="636"/>
    </location>
</feature>